<dbReference type="OrthoDB" id="6429883at2759"/>
<proteinExistence type="predicted"/>
<protein>
    <submittedName>
        <fullName evidence="1">Uncharacterized protein</fullName>
    </submittedName>
</protein>
<sequence>MGNPNIQISEEIYNEALISIEDMCLIMSNKLLIQLGLTAPNRPMHDAFNQELHRERLYDLNTLKELIQTNLPLLNEQQKKEDLLHLAANISLEATADVTKPILKEVLARSVSYDKKVLRLMFNYIIKGGKEGKEELKRNEALEKKRE</sequence>
<organism evidence="1 2">
    <name type="scientific">Trichonephila clavata</name>
    <name type="common">Joro spider</name>
    <name type="synonym">Nephila clavata</name>
    <dbReference type="NCBI Taxonomy" id="2740835"/>
    <lineage>
        <taxon>Eukaryota</taxon>
        <taxon>Metazoa</taxon>
        <taxon>Ecdysozoa</taxon>
        <taxon>Arthropoda</taxon>
        <taxon>Chelicerata</taxon>
        <taxon>Arachnida</taxon>
        <taxon>Araneae</taxon>
        <taxon>Araneomorphae</taxon>
        <taxon>Entelegynae</taxon>
        <taxon>Araneoidea</taxon>
        <taxon>Nephilidae</taxon>
        <taxon>Trichonephila</taxon>
    </lineage>
</organism>
<accession>A0A8X6FFS5</accession>
<dbReference type="EMBL" id="BMAO01002189">
    <property type="protein sequence ID" value="GFQ78937.1"/>
    <property type="molecule type" value="Genomic_DNA"/>
</dbReference>
<gene>
    <name evidence="1" type="primary">EVAR_89208_1</name>
    <name evidence="1" type="ORF">TNCT_574101</name>
</gene>
<reference evidence="1" key="1">
    <citation type="submission" date="2020-07" db="EMBL/GenBank/DDBJ databases">
        <title>Multicomponent nature underlies the extraordinary mechanical properties of spider dragline silk.</title>
        <authorList>
            <person name="Kono N."/>
            <person name="Nakamura H."/>
            <person name="Mori M."/>
            <person name="Yoshida Y."/>
            <person name="Ohtoshi R."/>
            <person name="Malay A.D."/>
            <person name="Moran D.A.P."/>
            <person name="Tomita M."/>
            <person name="Numata K."/>
            <person name="Arakawa K."/>
        </authorList>
    </citation>
    <scope>NUCLEOTIDE SEQUENCE</scope>
</reference>
<dbReference type="AlphaFoldDB" id="A0A8X6FFS5"/>
<name>A0A8X6FFS5_TRICU</name>
<dbReference type="Proteomes" id="UP000887116">
    <property type="component" value="Unassembled WGS sequence"/>
</dbReference>
<comment type="caution">
    <text evidence="1">The sequence shown here is derived from an EMBL/GenBank/DDBJ whole genome shotgun (WGS) entry which is preliminary data.</text>
</comment>
<keyword evidence="2" id="KW-1185">Reference proteome</keyword>
<evidence type="ECO:0000313" key="1">
    <source>
        <dbReference type="EMBL" id="GFQ78937.1"/>
    </source>
</evidence>
<evidence type="ECO:0000313" key="2">
    <source>
        <dbReference type="Proteomes" id="UP000887116"/>
    </source>
</evidence>